<evidence type="ECO:0000313" key="2">
    <source>
        <dbReference type="Proteomes" id="UP000825890"/>
    </source>
</evidence>
<accession>A0A9P3CFU5</accession>
<name>A0A9P3CFU5_9PEZI</name>
<comment type="caution">
    <text evidence="1">The sequence shown here is derived from an EMBL/GenBank/DDBJ whole genome shotgun (WGS) entry which is preliminary data.</text>
</comment>
<dbReference type="SUPFAM" id="SSF54427">
    <property type="entry name" value="NTF2-like"/>
    <property type="match status" value="1"/>
</dbReference>
<dbReference type="AlphaFoldDB" id="A0A9P3CFU5"/>
<proteinExistence type="predicted"/>
<dbReference type="EMBL" id="BOLY01000003">
    <property type="protein sequence ID" value="GIZ42447.1"/>
    <property type="molecule type" value="Genomic_DNA"/>
</dbReference>
<dbReference type="GeneID" id="68291292"/>
<dbReference type="InterPro" id="IPR032710">
    <property type="entry name" value="NTF2-like_dom_sf"/>
</dbReference>
<dbReference type="Proteomes" id="UP000825890">
    <property type="component" value="Unassembled WGS sequence"/>
</dbReference>
<dbReference type="RefSeq" id="XP_044656934.1">
    <property type="nucleotide sequence ID" value="XM_044800999.1"/>
</dbReference>
<reference evidence="1 2" key="1">
    <citation type="submission" date="2021-01" db="EMBL/GenBank/DDBJ databases">
        <title>Cercospora kikuchii MAFF 305040 whole genome shotgun sequence.</title>
        <authorList>
            <person name="Kashiwa T."/>
            <person name="Suzuki T."/>
        </authorList>
    </citation>
    <scope>NUCLEOTIDE SEQUENCE [LARGE SCALE GENOMIC DNA]</scope>
    <source>
        <strain evidence="1 2">MAFF 305040</strain>
    </source>
</reference>
<gene>
    <name evidence="1" type="ORF">CKM354_000571700</name>
</gene>
<organism evidence="1 2">
    <name type="scientific">Cercospora kikuchii</name>
    <dbReference type="NCBI Taxonomy" id="84275"/>
    <lineage>
        <taxon>Eukaryota</taxon>
        <taxon>Fungi</taxon>
        <taxon>Dikarya</taxon>
        <taxon>Ascomycota</taxon>
        <taxon>Pezizomycotina</taxon>
        <taxon>Dothideomycetes</taxon>
        <taxon>Dothideomycetidae</taxon>
        <taxon>Mycosphaerellales</taxon>
        <taxon>Mycosphaerellaceae</taxon>
        <taxon>Cercospora</taxon>
    </lineage>
</organism>
<evidence type="ECO:0000313" key="1">
    <source>
        <dbReference type="EMBL" id="GIZ42447.1"/>
    </source>
</evidence>
<dbReference type="OrthoDB" id="414540at2759"/>
<protein>
    <submittedName>
        <fullName evidence="1">Uncharacterized protein</fullName>
    </submittedName>
</protein>
<dbReference type="Gene3D" id="3.10.450.50">
    <property type="match status" value="1"/>
</dbReference>
<sequence>MASQESSLYTQLSATARNFISATSPSPPGSNTPDWALIRSLCHPSFQISFGPSLFASETPGLDSAKDLEGFIKHLENLCGGMRTWENRIKESVVDVERKTVVARIEFCMWPRDGGEEVKNDVVMFLRIEPGEKPGEGRVVEVVEYVDPVATGRIRERVMKLMTPEGS</sequence>
<keyword evidence="2" id="KW-1185">Reference proteome</keyword>